<evidence type="ECO:0000259" key="2">
    <source>
        <dbReference type="SMART" id="SM00507"/>
    </source>
</evidence>
<accession>A0A365PCK7</accession>
<dbReference type="EMBL" id="QNTT01000006">
    <property type="protein sequence ID" value="RBA39138.1"/>
    <property type="molecule type" value="Genomic_DNA"/>
</dbReference>
<dbReference type="Pfam" id="PF02720">
    <property type="entry name" value="DUF222"/>
    <property type="match status" value="1"/>
</dbReference>
<evidence type="ECO:0000256" key="1">
    <source>
        <dbReference type="SAM" id="MobiDB-lite"/>
    </source>
</evidence>
<keyword evidence="3" id="KW-0255">Endonuclease</keyword>
<organism evidence="3 4">
    <name type="scientific">Dietzia maris</name>
    <dbReference type="NCBI Taxonomy" id="37915"/>
    <lineage>
        <taxon>Bacteria</taxon>
        <taxon>Bacillati</taxon>
        <taxon>Actinomycetota</taxon>
        <taxon>Actinomycetes</taxon>
        <taxon>Mycobacteriales</taxon>
        <taxon>Dietziaceae</taxon>
        <taxon>Dietzia</taxon>
    </lineage>
</organism>
<dbReference type="Gene3D" id="1.10.30.50">
    <property type="match status" value="1"/>
</dbReference>
<dbReference type="Proteomes" id="UP000252187">
    <property type="component" value="Unassembled WGS sequence"/>
</dbReference>
<reference evidence="3 4" key="1">
    <citation type="submission" date="2018-06" db="EMBL/GenBank/DDBJ databases">
        <title>Whole genome sequencing of four bacterial strains from South Shetland trench revealing bio-synthetic gene clusters.</title>
        <authorList>
            <person name="Abdel-Mageed W.M."/>
            <person name="Lehri B."/>
            <person name="Jarmusch S.A."/>
            <person name="Miranda K."/>
            <person name="Goodfellow M."/>
            <person name="Jaspars M."/>
            <person name="Karlyshev A.V."/>
        </authorList>
    </citation>
    <scope>NUCLEOTIDE SEQUENCE [LARGE SCALE GENOMIC DNA]</scope>
    <source>
        <strain evidence="3 4">SST1</strain>
    </source>
</reference>
<feature type="region of interest" description="Disordered" evidence="1">
    <location>
        <begin position="433"/>
        <end position="507"/>
    </location>
</feature>
<evidence type="ECO:0000313" key="3">
    <source>
        <dbReference type="EMBL" id="RBA39138.1"/>
    </source>
</evidence>
<protein>
    <submittedName>
        <fullName evidence="3">HNH endonuclease</fullName>
    </submittedName>
</protein>
<dbReference type="GO" id="GO:0004519">
    <property type="term" value="F:endonuclease activity"/>
    <property type="evidence" value="ECO:0007669"/>
    <property type="project" value="UniProtKB-KW"/>
</dbReference>
<dbReference type="InterPro" id="IPR003615">
    <property type="entry name" value="HNH_nuc"/>
</dbReference>
<name>A0A365PCK7_9ACTN</name>
<dbReference type="AlphaFoldDB" id="A0A365PCK7"/>
<dbReference type="InterPro" id="IPR003870">
    <property type="entry name" value="DUF222"/>
</dbReference>
<proteinExistence type="predicted"/>
<keyword evidence="3" id="KW-0540">Nuclease</keyword>
<sequence length="507" mass="55504">MSPTDTAHSPFVTPPGFTTVPTPATDVVVPEAFSRWDPGQRRGYLAQRAINAAEGRTVAYAYDCVSRSTQNDQRRDPLDTAATMVSASMALSRRGAFRLVATAIELTERLPLTATLLTTGWIGVDAAHAIAEETALVEDRLMPELDRRISEGLAPTRRRTHPPRIGPLRKMLSKHVASCDPVGADARAQQARREQNVKMTPVTGDLALLTATLSAVDGLEITERIEALVRTAATDDPRSIGQLRAAGLLALSRGWTCLPAPDGDHPTDPDAMAAARRVVIHAYDDGDADFRGLFVAGYGPVSRFTSDELQRFARRRLDAIDTLADPDSEASRRYNPSEALARFCRGRDGTCVFPGCQTPADKTDLDHIIPFDHDDPQRGGYTTSDDLGSICRTHHRLKTDGIWAYYRSTDGDYVWIHGPNHPDKDPGTRVITTPTGPLAEFGAPRHPERSRLQKEAAEAGRTGDGIPGSQRQPHTRHRRASERRYLRAQAEQRLHAAEREPGSQSAA</sequence>
<dbReference type="SMART" id="SM00507">
    <property type="entry name" value="HNHc"/>
    <property type="match status" value="1"/>
</dbReference>
<keyword evidence="3" id="KW-0378">Hydrolase</keyword>
<feature type="compositionally biased region" description="Basic and acidic residues" evidence="1">
    <location>
        <begin position="482"/>
        <end position="501"/>
    </location>
</feature>
<feature type="domain" description="HNH nuclease" evidence="2">
    <location>
        <begin position="339"/>
        <end position="396"/>
    </location>
</feature>
<comment type="caution">
    <text evidence="3">The sequence shown here is derived from an EMBL/GenBank/DDBJ whole genome shotgun (WGS) entry which is preliminary data.</text>
</comment>
<dbReference type="CDD" id="cd00085">
    <property type="entry name" value="HNHc"/>
    <property type="match status" value="1"/>
</dbReference>
<evidence type="ECO:0000313" key="4">
    <source>
        <dbReference type="Proteomes" id="UP000252187"/>
    </source>
</evidence>
<gene>
    <name evidence="3" type="ORF">DQ226_03845</name>
</gene>
<feature type="compositionally biased region" description="Basic and acidic residues" evidence="1">
    <location>
        <begin position="443"/>
        <end position="458"/>
    </location>
</feature>